<evidence type="ECO:0000256" key="8">
    <source>
        <dbReference type="ARBA" id="ARBA00023002"/>
    </source>
</evidence>
<comment type="cofactor">
    <cofactor evidence="12">
        <name>Fe(2+)</name>
        <dbReference type="ChEBI" id="CHEBI:29033"/>
    </cofactor>
    <cofactor evidence="12">
        <name>Ni(2+)</name>
        <dbReference type="ChEBI" id="CHEBI:49786"/>
    </cofactor>
    <text evidence="12">Binds either 1 Fe or Ni cation per monomer. Iron-binding promotes an acireductone dioxygenase reaction producing 2-keto-4-methylthiobutyrate, while nickel-binding promotes an acireductone dioxygenase reaction producing 3-(methylsulfanyl)propanoate.</text>
</comment>
<keyword evidence="10 12" id="KW-0486">Methionine biosynthesis</keyword>
<comment type="catalytic activity">
    <reaction evidence="12">
        <text>1,2-dihydroxy-5-(methylsulfanyl)pent-1-en-3-one + O2 = 3-(methylsulfanyl)propanoate + CO + formate + 2 H(+)</text>
        <dbReference type="Rhea" id="RHEA:14161"/>
        <dbReference type="ChEBI" id="CHEBI:15378"/>
        <dbReference type="ChEBI" id="CHEBI:15379"/>
        <dbReference type="ChEBI" id="CHEBI:15740"/>
        <dbReference type="ChEBI" id="CHEBI:17245"/>
        <dbReference type="ChEBI" id="CHEBI:49016"/>
        <dbReference type="ChEBI" id="CHEBI:49252"/>
        <dbReference type="EC" id="1.13.11.53"/>
    </reaction>
</comment>
<keyword evidence="6 12" id="KW-0479">Metal-binding</keyword>
<evidence type="ECO:0000256" key="5">
    <source>
        <dbReference type="ARBA" id="ARBA00022605"/>
    </source>
</evidence>
<dbReference type="SUPFAM" id="SSF51182">
    <property type="entry name" value="RmlC-like cupins"/>
    <property type="match status" value="1"/>
</dbReference>
<dbReference type="InterPro" id="IPR014710">
    <property type="entry name" value="RmlC-like_jellyroll"/>
</dbReference>
<sequence>MVQLWYMNSGSEDQRLEHHLTPPQLADLDQINEETGVLYWKIDPNNDDGEDNLDKLKTDRGYNYEDIMEISKGTLPNYEEKIKSFFTEHIHTEEEIRYILDGSGYFDIRDASDHWVRIKVIPGDLLVLPAGIYHRFTLDTNNYIKVKRFFVGEPVWTPHNRPAEEISSRKEYIKKQQKGFKEY</sequence>
<evidence type="ECO:0000256" key="7">
    <source>
        <dbReference type="ARBA" id="ARBA00022964"/>
    </source>
</evidence>
<dbReference type="EC" id="1.13.11.54" evidence="12"/>
<comment type="catalytic activity">
    <reaction evidence="1 12">
        <text>1,2-dihydroxy-5-(methylsulfanyl)pent-1-en-3-one + O2 = 4-methylsulfanyl-2-oxobutanoate + formate + 2 H(+)</text>
        <dbReference type="Rhea" id="RHEA:24504"/>
        <dbReference type="ChEBI" id="CHEBI:15378"/>
        <dbReference type="ChEBI" id="CHEBI:15379"/>
        <dbReference type="ChEBI" id="CHEBI:15740"/>
        <dbReference type="ChEBI" id="CHEBI:16723"/>
        <dbReference type="ChEBI" id="CHEBI:49252"/>
        <dbReference type="EC" id="1.13.11.54"/>
    </reaction>
</comment>
<keyword evidence="5 12" id="KW-0028">Amino-acid biosynthesis</keyword>
<comment type="function">
    <text evidence="12">Catalyzes 2 different reactions between oxygen and the acireductone 1,2-dihydroxy-3-keto-5-methylthiopentene (DHK-MTPene) depending upon the metal bound in the active site. Fe-containing acireductone dioxygenase (Fe-ARD) produces formate and 2-keto-4-methylthiobutyrate (KMTB), the alpha-ketoacid precursor of methionine in the methionine recycle pathway. Ni-containing acireductone dioxygenase (Ni-ARD) produces methylthiopropionate, carbon monoxide and formate, and does not lie on the methionine recycle pathway.</text>
</comment>
<keyword evidence="11 12" id="KW-0539">Nucleus</keyword>
<dbReference type="InterPro" id="IPR027496">
    <property type="entry name" value="ARD_euk"/>
</dbReference>
<comment type="pathway">
    <text evidence="12">Amino-acid biosynthesis; L-methionine biosynthesis via salvage pathway; L-methionine from S-methyl-5-thio-alpha-D-ribose 1-phosphate: step 5/6.</text>
</comment>
<feature type="binding site" evidence="12">
    <location>
        <position position="95"/>
    </location>
    <ligand>
        <name>Ni(2+)</name>
        <dbReference type="ChEBI" id="CHEBI:49786"/>
        <note>for nickel-dependent acireductone dioxygenase activity</note>
    </ligand>
</feature>
<keyword evidence="3 12" id="KW-0963">Cytoplasm</keyword>
<evidence type="ECO:0000256" key="11">
    <source>
        <dbReference type="ARBA" id="ARBA00023242"/>
    </source>
</evidence>
<dbReference type="GO" id="GO:0010308">
    <property type="term" value="F:acireductone dioxygenase (Ni2+-requiring) activity"/>
    <property type="evidence" value="ECO:0007669"/>
    <property type="project" value="UniProtKB-UniRule"/>
</dbReference>
<keyword evidence="9 12" id="KW-0408">Iron</keyword>
<dbReference type="GO" id="GO:0010309">
    <property type="term" value="F:acireductone dioxygenase [iron(II)-requiring] activity"/>
    <property type="evidence" value="ECO:0007669"/>
    <property type="project" value="UniProtKB-UniRule"/>
</dbReference>
<evidence type="ECO:0000313" key="14">
    <source>
        <dbReference type="Proteomes" id="UP001497623"/>
    </source>
</evidence>
<dbReference type="GO" id="GO:0005737">
    <property type="term" value="C:cytoplasm"/>
    <property type="evidence" value="ECO:0007669"/>
    <property type="project" value="UniProtKB-SubCell"/>
</dbReference>
<dbReference type="EMBL" id="CAXKWB010000012">
    <property type="protein sequence ID" value="CAL4058628.1"/>
    <property type="molecule type" value="Genomic_DNA"/>
</dbReference>
<feature type="binding site" evidence="12">
    <location>
        <position position="89"/>
    </location>
    <ligand>
        <name>Fe(2+)</name>
        <dbReference type="ChEBI" id="CHEBI:29033"/>
        <note>for iron-dependent acireductone dioxygenase activity</note>
    </ligand>
</feature>
<dbReference type="GO" id="GO:0005634">
    <property type="term" value="C:nucleus"/>
    <property type="evidence" value="ECO:0007669"/>
    <property type="project" value="UniProtKB-SubCell"/>
</dbReference>
<evidence type="ECO:0000256" key="4">
    <source>
        <dbReference type="ARBA" id="ARBA00022596"/>
    </source>
</evidence>
<keyword evidence="7 12" id="KW-0223">Dioxygenase</keyword>
<name>A0AAV2PG07_MEGNR</name>
<feature type="binding site" evidence="12">
    <location>
        <position position="95"/>
    </location>
    <ligand>
        <name>Fe(2+)</name>
        <dbReference type="ChEBI" id="CHEBI:29033"/>
        <note>for iron-dependent acireductone dioxygenase activity</note>
    </ligand>
</feature>
<evidence type="ECO:0000256" key="12">
    <source>
        <dbReference type="HAMAP-Rule" id="MF_03154"/>
    </source>
</evidence>
<evidence type="ECO:0000256" key="6">
    <source>
        <dbReference type="ARBA" id="ARBA00022723"/>
    </source>
</evidence>
<proteinExistence type="inferred from homology"/>
<dbReference type="GO" id="GO:0005886">
    <property type="term" value="C:plasma membrane"/>
    <property type="evidence" value="ECO:0007669"/>
    <property type="project" value="UniProtKB-SubCell"/>
</dbReference>
<gene>
    <name evidence="13" type="ORF">MNOR_LOCUS72</name>
</gene>
<evidence type="ECO:0000313" key="13">
    <source>
        <dbReference type="EMBL" id="CAL4058628.1"/>
    </source>
</evidence>
<dbReference type="EC" id="1.13.11.53" evidence="12"/>
<keyword evidence="4 12" id="KW-0533">Nickel</keyword>
<dbReference type="Pfam" id="PF03079">
    <property type="entry name" value="ARD"/>
    <property type="match status" value="1"/>
</dbReference>
<comment type="subcellular location">
    <subcellularLocation>
        <location evidence="2">Cell membrane</location>
        <topology evidence="2">Peripheral membrane protein</topology>
        <orientation evidence="2">Cytoplasmic side</orientation>
    </subcellularLocation>
    <subcellularLocation>
        <location evidence="12">Cytoplasm</location>
    </subcellularLocation>
    <subcellularLocation>
        <location evidence="12">Nucleus</location>
    </subcellularLocation>
</comment>
<dbReference type="GO" id="GO:0005506">
    <property type="term" value="F:iron ion binding"/>
    <property type="evidence" value="ECO:0007669"/>
    <property type="project" value="UniProtKB-UniRule"/>
</dbReference>
<dbReference type="CDD" id="cd02232">
    <property type="entry name" value="cupin_ARD"/>
    <property type="match status" value="1"/>
</dbReference>
<dbReference type="Proteomes" id="UP001497623">
    <property type="component" value="Unassembled WGS sequence"/>
</dbReference>
<evidence type="ECO:0000256" key="10">
    <source>
        <dbReference type="ARBA" id="ARBA00023167"/>
    </source>
</evidence>
<comment type="caution">
    <text evidence="13">The sequence shown here is derived from an EMBL/GenBank/DDBJ whole genome shotgun (WGS) entry which is preliminary data.</text>
</comment>
<organism evidence="13 14">
    <name type="scientific">Meganyctiphanes norvegica</name>
    <name type="common">Northern krill</name>
    <name type="synonym">Thysanopoda norvegica</name>
    <dbReference type="NCBI Taxonomy" id="48144"/>
    <lineage>
        <taxon>Eukaryota</taxon>
        <taxon>Metazoa</taxon>
        <taxon>Ecdysozoa</taxon>
        <taxon>Arthropoda</taxon>
        <taxon>Crustacea</taxon>
        <taxon>Multicrustacea</taxon>
        <taxon>Malacostraca</taxon>
        <taxon>Eumalacostraca</taxon>
        <taxon>Eucarida</taxon>
        <taxon>Euphausiacea</taxon>
        <taxon>Euphausiidae</taxon>
        <taxon>Meganyctiphanes</taxon>
    </lineage>
</organism>
<dbReference type="GO" id="GO:0019509">
    <property type="term" value="P:L-methionine salvage from methylthioadenosine"/>
    <property type="evidence" value="ECO:0007669"/>
    <property type="project" value="UniProtKB-UniRule"/>
</dbReference>
<evidence type="ECO:0000256" key="9">
    <source>
        <dbReference type="ARBA" id="ARBA00023004"/>
    </source>
</evidence>
<feature type="binding site" evidence="12">
    <location>
        <position position="134"/>
    </location>
    <ligand>
        <name>Ni(2+)</name>
        <dbReference type="ChEBI" id="CHEBI:49786"/>
        <note>for nickel-dependent acireductone dioxygenase activity</note>
    </ligand>
</feature>
<dbReference type="AlphaFoldDB" id="A0AAV2PG07"/>
<dbReference type="GO" id="GO:0016151">
    <property type="term" value="F:nickel cation binding"/>
    <property type="evidence" value="ECO:0007669"/>
    <property type="project" value="UniProtKB-UniRule"/>
</dbReference>
<dbReference type="InterPro" id="IPR004313">
    <property type="entry name" value="ARD"/>
</dbReference>
<dbReference type="HAMAP" id="MF_03154">
    <property type="entry name" value="Salvage_MtnD_euk"/>
    <property type="match status" value="1"/>
</dbReference>
<evidence type="ECO:0000256" key="2">
    <source>
        <dbReference type="ARBA" id="ARBA00004413"/>
    </source>
</evidence>
<feature type="binding site" evidence="12">
    <location>
        <position position="89"/>
    </location>
    <ligand>
        <name>Ni(2+)</name>
        <dbReference type="ChEBI" id="CHEBI:49786"/>
        <note>for nickel-dependent acireductone dioxygenase activity</note>
    </ligand>
</feature>
<keyword evidence="14" id="KW-1185">Reference proteome</keyword>
<feature type="binding site" evidence="12">
    <location>
        <position position="91"/>
    </location>
    <ligand>
        <name>Fe(2+)</name>
        <dbReference type="ChEBI" id="CHEBI:29033"/>
        <note>for iron-dependent acireductone dioxygenase activity</note>
    </ligand>
</feature>
<dbReference type="PANTHER" id="PTHR23418:SF0">
    <property type="entry name" value="ACIREDUCTONE DIOXYGENASE"/>
    <property type="match status" value="1"/>
</dbReference>
<evidence type="ECO:0000256" key="1">
    <source>
        <dbReference type="ARBA" id="ARBA00000428"/>
    </source>
</evidence>
<evidence type="ECO:0000256" key="3">
    <source>
        <dbReference type="ARBA" id="ARBA00022490"/>
    </source>
</evidence>
<comment type="similarity">
    <text evidence="12">Belongs to the acireductone dioxygenase (ARD) family.</text>
</comment>
<accession>A0AAV2PG07</accession>
<dbReference type="PANTHER" id="PTHR23418">
    <property type="entry name" value="ACIREDUCTONE DIOXYGENASE"/>
    <property type="match status" value="1"/>
</dbReference>
<dbReference type="FunFam" id="2.60.120.10:FF:000031">
    <property type="entry name" value="1,2-dihydroxy-3-keto-5-methylthiopentene dioxygenase"/>
    <property type="match status" value="1"/>
</dbReference>
<keyword evidence="8 12" id="KW-0560">Oxidoreductase</keyword>
<dbReference type="InterPro" id="IPR011051">
    <property type="entry name" value="RmlC_Cupin_sf"/>
</dbReference>
<feature type="binding site" evidence="12">
    <location>
        <position position="134"/>
    </location>
    <ligand>
        <name>Fe(2+)</name>
        <dbReference type="ChEBI" id="CHEBI:29033"/>
        <note>for iron-dependent acireductone dioxygenase activity</note>
    </ligand>
</feature>
<protein>
    <recommendedName>
        <fullName evidence="12">Acireductone dioxygenase</fullName>
    </recommendedName>
    <alternativeName>
        <fullName evidence="12">Acireductone dioxygenase (Fe(2+)-requiring)</fullName>
        <shortName evidence="12">ARD'</shortName>
        <shortName evidence="12">Fe-ARD</shortName>
        <ecNumber evidence="12">1.13.11.54</ecNumber>
    </alternativeName>
    <alternativeName>
        <fullName evidence="12">Acireductone dioxygenase (Ni(2+)-requiring)</fullName>
        <shortName evidence="12">ARD</shortName>
        <shortName evidence="12">Ni-ARD</shortName>
        <ecNumber evidence="12">1.13.11.53</ecNumber>
    </alternativeName>
</protein>
<reference evidence="13 14" key="1">
    <citation type="submission" date="2024-05" db="EMBL/GenBank/DDBJ databases">
        <authorList>
            <person name="Wallberg A."/>
        </authorList>
    </citation>
    <scope>NUCLEOTIDE SEQUENCE [LARGE SCALE GENOMIC DNA]</scope>
</reference>
<feature type="binding site" evidence="12">
    <location>
        <position position="91"/>
    </location>
    <ligand>
        <name>Ni(2+)</name>
        <dbReference type="ChEBI" id="CHEBI:49786"/>
        <note>for nickel-dependent acireductone dioxygenase activity</note>
    </ligand>
</feature>
<dbReference type="Gene3D" id="2.60.120.10">
    <property type="entry name" value="Jelly Rolls"/>
    <property type="match status" value="1"/>
</dbReference>